<dbReference type="KEGG" id="llu:AKJ09_06488"/>
<comment type="similarity">
    <text evidence="1">Belongs to the membrane fusion protein (MFP) (TC 8.A.1) family.</text>
</comment>
<reference evidence="3 4" key="1">
    <citation type="submission" date="2015-08" db="EMBL/GenBank/DDBJ databases">
        <authorList>
            <person name="Babu N.S."/>
            <person name="Beckwith C.J."/>
            <person name="Beseler K.G."/>
            <person name="Brison A."/>
            <person name="Carone J.V."/>
            <person name="Caskin T.P."/>
            <person name="Diamond M."/>
            <person name="Durham M.E."/>
            <person name="Foxe J.M."/>
            <person name="Go M."/>
            <person name="Henderson B.A."/>
            <person name="Jones I.B."/>
            <person name="McGettigan J.A."/>
            <person name="Micheletti S.J."/>
            <person name="Nasrallah M.E."/>
            <person name="Ortiz D."/>
            <person name="Piller C.R."/>
            <person name="Privatt S.R."/>
            <person name="Schneider S.L."/>
            <person name="Sharp S."/>
            <person name="Smith T.C."/>
            <person name="Stanton J.D."/>
            <person name="Ullery H.E."/>
            <person name="Wilson R.J."/>
            <person name="Serrano M.G."/>
            <person name="Buck G."/>
            <person name="Lee V."/>
            <person name="Wang Y."/>
            <person name="Carvalho R."/>
            <person name="Voegtly L."/>
            <person name="Shi R."/>
            <person name="Duckworth R."/>
            <person name="Johnson A."/>
            <person name="Loviza R."/>
            <person name="Walstead R."/>
            <person name="Shah Z."/>
            <person name="Kiflezghi M."/>
            <person name="Wade K."/>
            <person name="Ball S.L."/>
            <person name="Bradley K.W."/>
            <person name="Asai D.J."/>
            <person name="Bowman C.A."/>
            <person name="Russell D.A."/>
            <person name="Pope W.H."/>
            <person name="Jacobs-Sera D."/>
            <person name="Hendrix R.W."/>
            <person name="Hatfull G.F."/>
        </authorList>
    </citation>
    <scope>NUCLEOTIDE SEQUENCE [LARGE SCALE GENOMIC DNA]</scope>
    <source>
        <strain evidence="3 4">DSM 27648</strain>
    </source>
</reference>
<dbReference type="InterPro" id="IPR058625">
    <property type="entry name" value="MdtA-like_BSH"/>
</dbReference>
<dbReference type="EMBL" id="CP012333">
    <property type="protein sequence ID" value="AKU99824.1"/>
    <property type="molecule type" value="Genomic_DNA"/>
</dbReference>
<dbReference type="Pfam" id="PF25917">
    <property type="entry name" value="BSH_RND"/>
    <property type="match status" value="1"/>
</dbReference>
<dbReference type="Gene3D" id="2.40.30.170">
    <property type="match status" value="1"/>
</dbReference>
<evidence type="ECO:0000313" key="4">
    <source>
        <dbReference type="Proteomes" id="UP000064967"/>
    </source>
</evidence>
<dbReference type="NCBIfam" id="TIGR01730">
    <property type="entry name" value="RND_mfp"/>
    <property type="match status" value="1"/>
</dbReference>
<evidence type="ECO:0000313" key="3">
    <source>
        <dbReference type="EMBL" id="AKU99824.1"/>
    </source>
</evidence>
<dbReference type="Proteomes" id="UP000064967">
    <property type="component" value="Chromosome"/>
</dbReference>
<dbReference type="Gene3D" id="2.40.420.20">
    <property type="match status" value="1"/>
</dbReference>
<organism evidence="3 4">
    <name type="scientific">Labilithrix luteola</name>
    <dbReference type="NCBI Taxonomy" id="1391654"/>
    <lineage>
        <taxon>Bacteria</taxon>
        <taxon>Pseudomonadati</taxon>
        <taxon>Myxococcota</taxon>
        <taxon>Polyangia</taxon>
        <taxon>Polyangiales</taxon>
        <taxon>Labilitrichaceae</taxon>
        <taxon>Labilithrix</taxon>
    </lineage>
</organism>
<evidence type="ECO:0000256" key="1">
    <source>
        <dbReference type="ARBA" id="ARBA00009477"/>
    </source>
</evidence>
<feature type="domain" description="Multidrug resistance protein MdtA-like barrel-sandwich hybrid" evidence="2">
    <location>
        <begin position="49"/>
        <end position="224"/>
    </location>
</feature>
<accession>A0A0K1Q384</accession>
<keyword evidence="4" id="KW-1185">Reference proteome</keyword>
<dbReference type="STRING" id="1391654.AKJ09_06488"/>
<dbReference type="PANTHER" id="PTHR30469">
    <property type="entry name" value="MULTIDRUG RESISTANCE PROTEIN MDTA"/>
    <property type="match status" value="1"/>
</dbReference>
<protein>
    <submittedName>
        <fullName evidence="3">Putative RND efflux membrane fusion protein</fullName>
    </submittedName>
</protein>
<dbReference type="GO" id="GO:1990281">
    <property type="term" value="C:efflux pump complex"/>
    <property type="evidence" value="ECO:0007669"/>
    <property type="project" value="TreeGrafter"/>
</dbReference>
<evidence type="ECO:0000259" key="2">
    <source>
        <dbReference type="Pfam" id="PF25917"/>
    </source>
</evidence>
<dbReference type="Gene3D" id="2.40.50.100">
    <property type="match status" value="1"/>
</dbReference>
<dbReference type="Gene3D" id="1.10.287.470">
    <property type="entry name" value="Helix hairpin bin"/>
    <property type="match status" value="1"/>
</dbReference>
<dbReference type="GO" id="GO:0015562">
    <property type="term" value="F:efflux transmembrane transporter activity"/>
    <property type="evidence" value="ECO:0007669"/>
    <property type="project" value="TreeGrafter"/>
</dbReference>
<dbReference type="InterPro" id="IPR006143">
    <property type="entry name" value="RND_pump_MFP"/>
</dbReference>
<dbReference type="PANTHER" id="PTHR30469:SF39">
    <property type="entry name" value="SLL0180 PROTEIN"/>
    <property type="match status" value="1"/>
</dbReference>
<dbReference type="SUPFAM" id="SSF111369">
    <property type="entry name" value="HlyD-like secretion proteins"/>
    <property type="match status" value="2"/>
</dbReference>
<proteinExistence type="inferred from homology"/>
<sequence length="396" mass="42102">MVAASAGLVACGDSQAAQQGGAVPVKIATADPSSIDEYSDYIATIRSRRSVEIRPQVEGYVARILVKPGEAVTEGAQLVQIDPKRQQATTNSAVAASGIAAAELDRGKATLEQLEASRKGKAAALKLAEDEYKRTTELRKSNVVSQQSEDQSLAALEGARADFASIDRQILAQKAGVSSAERSLQQTQATLQAQTVELQYYRVGAPFAGTVGDVPVKVGDLVTPSTLITTVDDPNTALEAWVSVPVEDSRRLRQDLEAKVLDSTGAIVDKGKVTFVSPRIDPATQSILVKVELESKEKNVLRAQQFLRARLVWSSEPGVRVPVTSITRLNGQTFLYVAKDAAKQGEPQTAAQVPVKLGDILANDIVVKEGLKAGDHYVAAGIQKLRNGAAIVAEKP</sequence>
<gene>
    <name evidence="3" type="ORF">AKJ09_06488</name>
</gene>
<dbReference type="AlphaFoldDB" id="A0A0K1Q384"/>
<name>A0A0K1Q384_9BACT</name>